<dbReference type="EMBL" id="PGFB01000006">
    <property type="protein sequence ID" value="PJJ55295.1"/>
    <property type="molecule type" value="Genomic_DNA"/>
</dbReference>
<comment type="similarity">
    <text evidence="1">Belongs to the ROK (NagC/XylR) family.</text>
</comment>
<dbReference type="GO" id="GO:0016301">
    <property type="term" value="F:kinase activity"/>
    <property type="evidence" value="ECO:0007669"/>
    <property type="project" value="UniProtKB-KW"/>
</dbReference>
<keyword evidence="2" id="KW-0418">Kinase</keyword>
<name>A0A2M9BBH0_9MICO</name>
<dbReference type="AlphaFoldDB" id="A0A2M9BBH0"/>
<evidence type="ECO:0000256" key="1">
    <source>
        <dbReference type="ARBA" id="ARBA00006479"/>
    </source>
</evidence>
<protein>
    <submittedName>
        <fullName evidence="2">Polyphosphate glucokinase</fullName>
    </submittedName>
</protein>
<dbReference type="Gene3D" id="3.30.420.40">
    <property type="match status" value="2"/>
</dbReference>
<accession>A0A2M9BBH0</accession>
<gene>
    <name evidence="2" type="ORF">CLV54_3185</name>
</gene>
<sequence length="263" mass="27562">MSDTSTTTSIGTTTGTAIGIDIGGTGIKGAIVDLETGSLLSDRVKLPTPEGGKPDDIVMTVEEIINRLPDAPAEAPLGVCFPAVILGGKTMSAANVSKKWIGLAAEDLFESGLGRPITFVNDADAAGFAEVRYGAAKGQKGLVIMTTLGTGIGTALIYNGVLIPNAELGHIEVDGGDYEKKASYSAKERDDLDWKDWGKRLTKYYGQLEALLWPDLFIVGGGVSKSYEDFLPLIDIRTPLVPATLRNNAGIMGAAGFAAEANR</sequence>
<dbReference type="PANTHER" id="PTHR18964:SF146">
    <property type="entry name" value="POLYPHOSPHATE GLUCOKINASE"/>
    <property type="match status" value="1"/>
</dbReference>
<dbReference type="Proteomes" id="UP000230161">
    <property type="component" value="Unassembled WGS sequence"/>
</dbReference>
<keyword evidence="3" id="KW-1185">Reference proteome</keyword>
<reference evidence="2 3" key="1">
    <citation type="submission" date="2017-11" db="EMBL/GenBank/DDBJ databases">
        <title>Genomic Encyclopedia of Archaeal and Bacterial Type Strains, Phase II (KMG-II): From Individual Species to Whole Genera.</title>
        <authorList>
            <person name="Goeker M."/>
        </authorList>
    </citation>
    <scope>NUCLEOTIDE SEQUENCE [LARGE SCALE GENOMIC DNA]</scope>
    <source>
        <strain evidence="2 3">DSM 25625</strain>
    </source>
</reference>
<proteinExistence type="inferred from homology"/>
<evidence type="ECO:0000313" key="2">
    <source>
        <dbReference type="EMBL" id="PJJ55295.1"/>
    </source>
</evidence>
<comment type="caution">
    <text evidence="2">The sequence shown here is derived from an EMBL/GenBank/DDBJ whole genome shotgun (WGS) entry which is preliminary data.</text>
</comment>
<dbReference type="RefSeq" id="WP_100345956.1">
    <property type="nucleotide sequence ID" value="NZ_PGFB01000006.1"/>
</dbReference>
<dbReference type="Pfam" id="PF00480">
    <property type="entry name" value="ROK"/>
    <property type="match status" value="1"/>
</dbReference>
<dbReference type="SUPFAM" id="SSF53067">
    <property type="entry name" value="Actin-like ATPase domain"/>
    <property type="match status" value="1"/>
</dbReference>
<dbReference type="NCBIfam" id="NF045942">
    <property type="entry name" value="PolPhglucPhase"/>
    <property type="match status" value="1"/>
</dbReference>
<organism evidence="2 3">
    <name type="scientific">Compostimonas suwonensis</name>
    <dbReference type="NCBI Taxonomy" id="1048394"/>
    <lineage>
        <taxon>Bacteria</taxon>
        <taxon>Bacillati</taxon>
        <taxon>Actinomycetota</taxon>
        <taxon>Actinomycetes</taxon>
        <taxon>Micrococcales</taxon>
        <taxon>Microbacteriaceae</taxon>
        <taxon>Compostimonas</taxon>
    </lineage>
</organism>
<keyword evidence="2" id="KW-0808">Transferase</keyword>
<dbReference type="InterPro" id="IPR000600">
    <property type="entry name" value="ROK"/>
</dbReference>
<dbReference type="OrthoDB" id="849313at2"/>
<dbReference type="InterPro" id="IPR043129">
    <property type="entry name" value="ATPase_NBD"/>
</dbReference>
<dbReference type="CDD" id="cd24058">
    <property type="entry name" value="ASKHA_NBD_ROK_PPGK"/>
    <property type="match status" value="1"/>
</dbReference>
<dbReference type="PANTHER" id="PTHR18964">
    <property type="entry name" value="ROK (REPRESSOR, ORF, KINASE) FAMILY"/>
    <property type="match status" value="1"/>
</dbReference>
<evidence type="ECO:0000313" key="3">
    <source>
        <dbReference type="Proteomes" id="UP000230161"/>
    </source>
</evidence>